<dbReference type="Gene3D" id="2.60.40.1180">
    <property type="entry name" value="Golgi alpha-mannosidase II"/>
    <property type="match status" value="1"/>
</dbReference>
<dbReference type="Pfam" id="PF21702">
    <property type="entry name" value="GLGE_C"/>
    <property type="match status" value="1"/>
</dbReference>
<dbReference type="AlphaFoldDB" id="T0ZCT1"/>
<name>T0ZCT1_9ZZZZ</name>
<gene>
    <name evidence="2" type="ORF">B1A_21616</name>
</gene>
<dbReference type="InterPro" id="IPR013780">
    <property type="entry name" value="Glyco_hydro_b"/>
</dbReference>
<accession>T0ZCT1</accession>
<dbReference type="EMBL" id="AUZX01015979">
    <property type="protein sequence ID" value="EQD27585.1"/>
    <property type="molecule type" value="Genomic_DNA"/>
</dbReference>
<organism evidence="2">
    <name type="scientific">mine drainage metagenome</name>
    <dbReference type="NCBI Taxonomy" id="410659"/>
    <lineage>
        <taxon>unclassified sequences</taxon>
        <taxon>metagenomes</taxon>
        <taxon>ecological metagenomes</taxon>
    </lineage>
</organism>
<comment type="caution">
    <text evidence="2">The sequence shown here is derived from an EMBL/GenBank/DDBJ whole genome shotgun (WGS) entry which is preliminary data.</text>
</comment>
<dbReference type="InterPro" id="IPR049171">
    <property type="entry name" value="GLGE_C"/>
</dbReference>
<evidence type="ECO:0000313" key="2">
    <source>
        <dbReference type="EMBL" id="EQD27585.1"/>
    </source>
</evidence>
<proteinExistence type="predicted"/>
<sequence length="88" mass="9946">MRFLPIENDQMIAYLKPGPAGSHDIIVIVTLDPARPMEGILSYHPDGSGAGFRMKNLMDDSSSEWTGTSHFIRLEPNVRPFMIFEREP</sequence>
<reference evidence="2" key="1">
    <citation type="submission" date="2013-08" db="EMBL/GenBank/DDBJ databases">
        <authorList>
            <person name="Mendez C."/>
            <person name="Richter M."/>
            <person name="Ferrer M."/>
            <person name="Sanchez J."/>
        </authorList>
    </citation>
    <scope>NUCLEOTIDE SEQUENCE</scope>
</reference>
<feature type="domain" description="Alpha-1,4-glucan:maltose-1-phosphate maltosyltransferase C-terminal" evidence="1">
    <location>
        <begin position="3"/>
        <end position="84"/>
    </location>
</feature>
<protein>
    <recommendedName>
        <fullName evidence="1">Alpha-1,4-glucan:maltose-1-phosphate maltosyltransferase C-terminal domain-containing protein</fullName>
    </recommendedName>
</protein>
<evidence type="ECO:0000259" key="1">
    <source>
        <dbReference type="Pfam" id="PF21702"/>
    </source>
</evidence>
<reference evidence="2" key="2">
    <citation type="journal article" date="2014" name="ISME J.">
        <title>Microbial stratification in low pH oxic and suboxic macroscopic growths along an acid mine drainage.</title>
        <authorList>
            <person name="Mendez-Garcia C."/>
            <person name="Mesa V."/>
            <person name="Sprenger R.R."/>
            <person name="Richter M."/>
            <person name="Diez M.S."/>
            <person name="Solano J."/>
            <person name="Bargiela R."/>
            <person name="Golyshina O.V."/>
            <person name="Manteca A."/>
            <person name="Ramos J.L."/>
            <person name="Gallego J.R."/>
            <person name="Llorente I."/>
            <person name="Martins Dos Santos V.A."/>
            <person name="Jensen O.N."/>
            <person name="Pelaez A.I."/>
            <person name="Sanchez J."/>
            <person name="Ferrer M."/>
        </authorList>
    </citation>
    <scope>NUCLEOTIDE SEQUENCE</scope>
</reference>